<dbReference type="PANTHER" id="PTHR47331">
    <property type="entry name" value="PHD-TYPE DOMAIN-CONTAINING PROTEIN"/>
    <property type="match status" value="1"/>
</dbReference>
<evidence type="ECO:0000259" key="1">
    <source>
        <dbReference type="Pfam" id="PF18701"/>
    </source>
</evidence>
<accession>A0ABR1EKA5</accession>
<gene>
    <name evidence="2" type="primary">Necator_chrX.g23225</name>
    <name evidence="2" type="ORF">RB195_023062</name>
</gene>
<dbReference type="Proteomes" id="UP001303046">
    <property type="component" value="Unassembled WGS sequence"/>
</dbReference>
<name>A0ABR1EKA5_NECAM</name>
<proteinExistence type="predicted"/>
<reference evidence="2 3" key="1">
    <citation type="submission" date="2023-08" db="EMBL/GenBank/DDBJ databases">
        <title>A Necator americanus chromosomal reference genome.</title>
        <authorList>
            <person name="Ilik V."/>
            <person name="Petrzelkova K.J."/>
            <person name="Pardy F."/>
            <person name="Fuh T."/>
            <person name="Niatou-Singa F.S."/>
            <person name="Gouil Q."/>
            <person name="Baker L."/>
            <person name="Ritchie M.E."/>
            <person name="Jex A.R."/>
            <person name="Gazzola D."/>
            <person name="Li H."/>
            <person name="Toshio Fujiwara R."/>
            <person name="Zhan B."/>
            <person name="Aroian R.V."/>
            <person name="Pafco B."/>
            <person name="Schwarz E.M."/>
        </authorList>
    </citation>
    <scope>NUCLEOTIDE SEQUENCE [LARGE SCALE GENOMIC DNA]</scope>
    <source>
        <strain evidence="2 3">Aroian</strain>
        <tissue evidence="2">Whole animal</tissue>
    </source>
</reference>
<organism evidence="2 3">
    <name type="scientific">Necator americanus</name>
    <name type="common">Human hookworm</name>
    <dbReference type="NCBI Taxonomy" id="51031"/>
    <lineage>
        <taxon>Eukaryota</taxon>
        <taxon>Metazoa</taxon>
        <taxon>Ecdysozoa</taxon>
        <taxon>Nematoda</taxon>
        <taxon>Chromadorea</taxon>
        <taxon>Rhabditida</taxon>
        <taxon>Rhabditina</taxon>
        <taxon>Rhabditomorpha</taxon>
        <taxon>Strongyloidea</taxon>
        <taxon>Ancylostomatidae</taxon>
        <taxon>Bunostominae</taxon>
        <taxon>Necator</taxon>
    </lineage>
</organism>
<dbReference type="EMBL" id="JAVFWL010000006">
    <property type="protein sequence ID" value="KAK6762206.1"/>
    <property type="molecule type" value="Genomic_DNA"/>
</dbReference>
<protein>
    <recommendedName>
        <fullName evidence="1">DUF5641 domain-containing protein</fullName>
    </recommendedName>
</protein>
<evidence type="ECO:0000313" key="2">
    <source>
        <dbReference type="EMBL" id="KAK6762206.1"/>
    </source>
</evidence>
<evidence type="ECO:0000313" key="3">
    <source>
        <dbReference type="Proteomes" id="UP001303046"/>
    </source>
</evidence>
<dbReference type="InterPro" id="IPR040676">
    <property type="entry name" value="DUF5641"/>
</dbReference>
<keyword evidence="3" id="KW-1185">Reference proteome</keyword>
<comment type="caution">
    <text evidence="2">The sequence shown here is derived from an EMBL/GenBank/DDBJ whole genome shotgun (WGS) entry which is preliminary data.</text>
</comment>
<dbReference type="Pfam" id="PF18701">
    <property type="entry name" value="DUF5641"/>
    <property type="match status" value="1"/>
</dbReference>
<feature type="domain" description="DUF5641" evidence="1">
    <location>
        <begin position="159"/>
        <end position="253"/>
    </location>
</feature>
<sequence>MLSLLNAAVIDDDDISKTYDHIENASTTTSNQLASLVEAHKERPPQYTSNFARGVDELVATKGIVWKTITHVMQRTVPTQEVLQTLLVEIEGCLNTRPLTYQEWDENPISRPTDFIQPDIIISYPFELIRADEEDASYFLPGEAGLLKNRQQAEDALKSSHQLTERFWSIWSQQHLTSLRESHKLHIKNKRTTPKLPSIGTVVLIADAVIPRNVWKLGRIIDLMPSATGMVKEAELQTPNGRKTRRPINLVIPLELNNANDADDQHQPENLRAEADRVHHQRYDLRPKKKQDAYDDNLEPIVPCQEILETKFKNELTALDELHEGVQRERDQRSFEEANTKDQFEHQCMSALQTFQHSVDTIPRHHMSPEELSQALSTEYFAK</sequence>